<reference evidence="3" key="1">
    <citation type="submission" date="2021-11" db="EMBL/GenBank/DDBJ databases">
        <authorList>
            <person name="Qingchun L."/>
            <person name="Dong Z."/>
            <person name="Zongwei Q."/>
            <person name="Jia Z."/>
            <person name="Duotao L."/>
        </authorList>
    </citation>
    <scope>NUCLEOTIDE SEQUENCE</scope>
    <source>
        <strain evidence="3">WLY-B-L2</strain>
    </source>
</reference>
<proteinExistence type="predicted"/>
<evidence type="ECO:0000313" key="4">
    <source>
        <dbReference type="Proteomes" id="UP001165422"/>
    </source>
</evidence>
<dbReference type="RefSeq" id="WP_229981875.1">
    <property type="nucleotide sequence ID" value="NZ_JAJJPB010000024.1"/>
</dbReference>
<dbReference type="InterPro" id="IPR022123">
    <property type="entry name" value="DUF3658"/>
</dbReference>
<dbReference type="EMBL" id="JAJJPB010000024">
    <property type="protein sequence ID" value="MCC9296161.1"/>
    <property type="molecule type" value="Genomic_DNA"/>
</dbReference>
<sequence length="188" mass="21730">MSGEIIHICCSDSPYGSIKYAIGTGLLDGKKVIGFFDDLSNGPIDKFIELKERINWCKKICIEEDNKTFGEIKEDYKKLDDDLMKIKDEDIYLWYGNNPAEICGMLYVLSMIEEKIHNLYTINVSDITYNTGKRNEFTPRTVGEVIGKAENYVSDIFIFWRITELIKSGKIVYRGNLNLMRELEIKKV</sequence>
<dbReference type="InterPro" id="IPR014973">
    <property type="entry name" value="DUF1835"/>
</dbReference>
<evidence type="ECO:0000259" key="1">
    <source>
        <dbReference type="Pfam" id="PF08874"/>
    </source>
</evidence>
<accession>A0ABS8N939</accession>
<name>A0ABS8N939_9CLOT</name>
<evidence type="ECO:0000259" key="2">
    <source>
        <dbReference type="Pfam" id="PF12395"/>
    </source>
</evidence>
<dbReference type="Proteomes" id="UP001165422">
    <property type="component" value="Unassembled WGS sequence"/>
</dbReference>
<evidence type="ECO:0000313" key="3">
    <source>
        <dbReference type="EMBL" id="MCC9296161.1"/>
    </source>
</evidence>
<feature type="domain" description="DUF3658" evidence="2">
    <location>
        <begin position="138"/>
        <end position="183"/>
    </location>
</feature>
<organism evidence="3 4">
    <name type="scientific">Clostridium aromativorans</name>
    <dbReference type="NCBI Taxonomy" id="2836848"/>
    <lineage>
        <taxon>Bacteria</taxon>
        <taxon>Bacillati</taxon>
        <taxon>Bacillota</taxon>
        <taxon>Clostridia</taxon>
        <taxon>Eubacteriales</taxon>
        <taxon>Clostridiaceae</taxon>
        <taxon>Clostridium</taxon>
    </lineage>
</organism>
<keyword evidence="4" id="KW-1185">Reference proteome</keyword>
<gene>
    <name evidence="3" type="ORF">LN736_14975</name>
</gene>
<feature type="domain" description="DUF1835" evidence="1">
    <location>
        <begin position="6"/>
        <end position="124"/>
    </location>
</feature>
<dbReference type="Pfam" id="PF12395">
    <property type="entry name" value="DUF3658"/>
    <property type="match status" value="1"/>
</dbReference>
<comment type="caution">
    <text evidence="3">The sequence shown here is derived from an EMBL/GenBank/DDBJ whole genome shotgun (WGS) entry which is preliminary data.</text>
</comment>
<protein>
    <submittedName>
        <fullName evidence="3">DUF1835 domain-containing protein</fullName>
    </submittedName>
</protein>
<dbReference type="Pfam" id="PF08874">
    <property type="entry name" value="DUF1835"/>
    <property type="match status" value="1"/>
</dbReference>